<proteinExistence type="predicted"/>
<evidence type="ECO:0000256" key="3">
    <source>
        <dbReference type="ARBA" id="ARBA00023163"/>
    </source>
</evidence>
<organism evidence="5 6">
    <name type="scientific">Mucilaginibacter rubeus</name>
    <dbReference type="NCBI Taxonomy" id="2027860"/>
    <lineage>
        <taxon>Bacteria</taxon>
        <taxon>Pseudomonadati</taxon>
        <taxon>Bacteroidota</taxon>
        <taxon>Sphingobacteriia</taxon>
        <taxon>Sphingobacteriales</taxon>
        <taxon>Sphingobacteriaceae</taxon>
        <taxon>Mucilaginibacter</taxon>
    </lineage>
</organism>
<dbReference type="InterPro" id="IPR018060">
    <property type="entry name" value="HTH_AraC"/>
</dbReference>
<keyword evidence="3" id="KW-0804">Transcription</keyword>
<dbReference type="OrthoDB" id="9816011at2"/>
<dbReference type="SMART" id="SM00342">
    <property type="entry name" value="HTH_ARAC"/>
    <property type="match status" value="1"/>
</dbReference>
<dbReference type="PROSITE" id="PS01124">
    <property type="entry name" value="HTH_ARAC_FAMILY_2"/>
    <property type="match status" value="1"/>
</dbReference>
<gene>
    <name evidence="5" type="ORF">DEO27_013420</name>
</gene>
<dbReference type="Gene3D" id="1.10.10.60">
    <property type="entry name" value="Homeodomain-like"/>
    <property type="match status" value="2"/>
</dbReference>
<evidence type="ECO:0000256" key="2">
    <source>
        <dbReference type="ARBA" id="ARBA00023125"/>
    </source>
</evidence>
<evidence type="ECO:0000313" key="5">
    <source>
        <dbReference type="EMBL" id="QEM14442.1"/>
    </source>
</evidence>
<evidence type="ECO:0000256" key="1">
    <source>
        <dbReference type="ARBA" id="ARBA00023015"/>
    </source>
</evidence>
<evidence type="ECO:0000259" key="4">
    <source>
        <dbReference type="PROSITE" id="PS01124"/>
    </source>
</evidence>
<keyword evidence="1" id="KW-0805">Transcription regulation</keyword>
<dbReference type="KEGG" id="mrub:DEO27_013420"/>
<protein>
    <submittedName>
        <fullName evidence="5">Helix-turn-helix transcriptional regulator</fullName>
    </submittedName>
</protein>
<dbReference type="InterPro" id="IPR009057">
    <property type="entry name" value="Homeodomain-like_sf"/>
</dbReference>
<dbReference type="SUPFAM" id="SSF46689">
    <property type="entry name" value="Homeodomain-like"/>
    <property type="match status" value="2"/>
</dbReference>
<dbReference type="PANTHER" id="PTHR43280:SF28">
    <property type="entry name" value="HTH-TYPE TRANSCRIPTIONAL ACTIVATOR RHAS"/>
    <property type="match status" value="1"/>
</dbReference>
<dbReference type="Pfam" id="PF12833">
    <property type="entry name" value="HTH_18"/>
    <property type="match status" value="1"/>
</dbReference>
<dbReference type="GO" id="GO:0043565">
    <property type="term" value="F:sequence-specific DNA binding"/>
    <property type="evidence" value="ECO:0007669"/>
    <property type="project" value="InterPro"/>
</dbReference>
<feature type="domain" description="HTH araC/xylS-type" evidence="4">
    <location>
        <begin position="15"/>
        <end position="112"/>
    </location>
</feature>
<dbReference type="PROSITE" id="PS00041">
    <property type="entry name" value="HTH_ARAC_FAMILY_1"/>
    <property type="match status" value="1"/>
</dbReference>
<keyword evidence="2" id="KW-0238">DNA-binding</keyword>
<dbReference type="EMBL" id="CP043450">
    <property type="protein sequence ID" value="QEM14442.1"/>
    <property type="molecule type" value="Genomic_DNA"/>
</dbReference>
<dbReference type="Proteomes" id="UP000251402">
    <property type="component" value="Chromosome"/>
</dbReference>
<reference evidence="5" key="1">
    <citation type="submission" date="2019-08" db="EMBL/GenBank/DDBJ databases">
        <title>Comparative genome analysis confer to the adaptation heavy metal polluted environment.</title>
        <authorList>
            <person name="Li Y."/>
        </authorList>
    </citation>
    <scope>NUCLEOTIDE SEQUENCE [LARGE SCALE GENOMIC DNA]</scope>
    <source>
        <strain evidence="5">P1</strain>
    </source>
</reference>
<accession>A0A5C1I873</accession>
<evidence type="ECO:0000313" key="6">
    <source>
        <dbReference type="Proteomes" id="UP000251402"/>
    </source>
</evidence>
<name>A0A5C1I873_9SPHI</name>
<dbReference type="GO" id="GO:0003700">
    <property type="term" value="F:DNA-binding transcription factor activity"/>
    <property type="evidence" value="ECO:0007669"/>
    <property type="project" value="InterPro"/>
</dbReference>
<dbReference type="PANTHER" id="PTHR43280">
    <property type="entry name" value="ARAC-FAMILY TRANSCRIPTIONAL REGULATOR"/>
    <property type="match status" value="1"/>
</dbReference>
<dbReference type="InterPro" id="IPR018062">
    <property type="entry name" value="HTH_AraC-typ_CS"/>
</dbReference>
<keyword evidence="6" id="KW-1185">Reference proteome</keyword>
<dbReference type="AlphaFoldDB" id="A0A5C1I873"/>
<sequence>MIERLPKIYLYRRLVQAKLFIDKNYHEAIDLNDIADEAYFSKFHFIRQFKNIYGKTPHQYLIKVRIENARLLLKKNIPVADVCYAVGFDSITSFSALFKKLTSCSPANYQQAELKRQNDMQQSPLKFIPACFAGEKEWLQKRNFQ</sequence>